<dbReference type="PANTHER" id="PTHR38657">
    <property type="entry name" value="SLR1343 PROTEIN"/>
    <property type="match status" value="1"/>
</dbReference>
<organism evidence="1 2">
    <name type="scientific">Neptuniibacter caesariensis</name>
    <dbReference type="NCBI Taxonomy" id="207954"/>
    <lineage>
        <taxon>Bacteria</taxon>
        <taxon>Pseudomonadati</taxon>
        <taxon>Pseudomonadota</taxon>
        <taxon>Gammaproteobacteria</taxon>
        <taxon>Oceanospirillales</taxon>
        <taxon>Oceanospirillaceae</taxon>
        <taxon>Neptuniibacter</taxon>
    </lineage>
</organism>
<accession>A0A7U8C603</accession>
<dbReference type="InterPro" id="IPR052551">
    <property type="entry name" value="UV-DNA_repair_photolyase"/>
</dbReference>
<dbReference type="PANTHER" id="PTHR38657:SF1">
    <property type="entry name" value="SLR1343 PROTEIN"/>
    <property type="match status" value="1"/>
</dbReference>
<gene>
    <name evidence="1" type="ORF">MED92_13658</name>
</gene>
<evidence type="ECO:0000313" key="2">
    <source>
        <dbReference type="Proteomes" id="UP000002171"/>
    </source>
</evidence>
<dbReference type="AlphaFoldDB" id="A0A7U8C603"/>
<dbReference type="EMBL" id="AAOW01000014">
    <property type="protein sequence ID" value="EAR60725.1"/>
    <property type="molecule type" value="Genomic_DNA"/>
</dbReference>
<dbReference type="InterPro" id="IPR036134">
    <property type="entry name" value="Crypto/Photolyase_FAD-like_sf"/>
</dbReference>
<dbReference type="OrthoDB" id="5288100at2"/>
<evidence type="ECO:0000313" key="1">
    <source>
        <dbReference type="EMBL" id="EAR60725.1"/>
    </source>
</evidence>
<dbReference type="InterPro" id="IPR007357">
    <property type="entry name" value="PhrB-like"/>
</dbReference>
<dbReference type="Proteomes" id="UP000002171">
    <property type="component" value="Unassembled WGS sequence"/>
</dbReference>
<comment type="caution">
    <text evidence="1">The sequence shown here is derived from an EMBL/GenBank/DDBJ whole genome shotgun (WGS) entry which is preliminary data.</text>
</comment>
<keyword evidence="2" id="KW-1185">Reference proteome</keyword>
<proteinExistence type="predicted"/>
<reference evidence="1 2" key="1">
    <citation type="submission" date="2006-02" db="EMBL/GenBank/DDBJ databases">
        <authorList>
            <person name="Pinhassi J."/>
            <person name="Pedros-Alio C."/>
            <person name="Ferriera S."/>
            <person name="Johnson J."/>
            <person name="Kravitz S."/>
            <person name="Halpern A."/>
            <person name="Remington K."/>
            <person name="Beeson K."/>
            <person name="Tran B."/>
            <person name="Rogers Y.-H."/>
            <person name="Friedman R."/>
            <person name="Venter J.C."/>
        </authorList>
    </citation>
    <scope>NUCLEOTIDE SEQUENCE [LARGE SCALE GENOMIC DNA]</scope>
    <source>
        <strain evidence="1 2">MED92</strain>
    </source>
</reference>
<dbReference type="SUPFAM" id="SSF48173">
    <property type="entry name" value="Cryptochrome/photolyase FAD-binding domain"/>
    <property type="match status" value="1"/>
</dbReference>
<protein>
    <recommendedName>
        <fullName evidence="3">Cryptochrome/photolyase family protein</fullName>
    </recommendedName>
</protein>
<dbReference type="Gene3D" id="1.10.579.10">
    <property type="entry name" value="DNA Cyclobutane Dipyrimidine Photolyase, subunit A, domain 3"/>
    <property type="match status" value="1"/>
</dbReference>
<dbReference type="Pfam" id="PF04244">
    <property type="entry name" value="DPRP"/>
    <property type="match status" value="1"/>
</dbReference>
<evidence type="ECO:0008006" key="3">
    <source>
        <dbReference type="Google" id="ProtNLM"/>
    </source>
</evidence>
<dbReference type="Gene3D" id="3.40.50.620">
    <property type="entry name" value="HUPs"/>
    <property type="match status" value="1"/>
</dbReference>
<sequence length="513" mass="59595">MGNTVRNLCLILGDQLNHDSLIWEDFDPALDEVLMIETVDESNQPPSNKQRTVLFISAMRHFSQELREKGFKVNYFTLRDRINSLNEGIDCVLATKTVSQIKMVLPGEKRVLDTLSLQIKGRQLSLQVLPDNHFMTEPGEFQHWLKDKKQPRMEYWYRYLRKKHNILINDFGKPEGEKWNFDASNRRPFGKKGPPTPGNHPDITPDNMTLEVIDEINTLIPDLPGSLNSFEWPVCRKQALSLLDSFISDRLPLFGDFQDAMWQQEPFLNHSWLSSSLNLKLLHPWEVIEAAIQAYKNGNAPLNAVEGFIRQILGWREYVRGLYWTYSQKWEQMNALEHHRDLPAFYWNGDTKMNCLRESISQVLEKGYGHHIQRLMVTGLFALLYGADPQQVHRWYLGMYVDAVAWVEVPNTLGMSQFADNGILASKPYIASGNYINRMSNYCEHCPYSPKVAHGENACPFTTLYWAFVADKQDILEGHPRLSMQVKHWYNKPEKERNEILKNREHLISTLSI</sequence>
<dbReference type="InterPro" id="IPR014729">
    <property type="entry name" value="Rossmann-like_a/b/a_fold"/>
</dbReference>
<dbReference type="Gene3D" id="1.25.40.80">
    <property type="match status" value="1"/>
</dbReference>
<dbReference type="Gene3D" id="1.10.10.1710">
    <property type="entry name" value="Deoxyribodipyrimidine photolyase-related"/>
    <property type="match status" value="1"/>
</dbReference>
<name>A0A7U8C603_NEPCE</name>